<dbReference type="Gene3D" id="1.10.1200.10">
    <property type="entry name" value="ACP-like"/>
    <property type="match status" value="1"/>
</dbReference>
<evidence type="ECO:0000313" key="2">
    <source>
        <dbReference type="EMBL" id="GAA2637947.1"/>
    </source>
</evidence>
<protein>
    <recommendedName>
        <fullName evidence="1">Carrier domain-containing protein</fullName>
    </recommendedName>
</protein>
<gene>
    <name evidence="2" type="ORF">GCM10010307_35960</name>
</gene>
<organism evidence="2 3">
    <name type="scientific">Streptomyces vastus</name>
    <dbReference type="NCBI Taxonomy" id="285451"/>
    <lineage>
        <taxon>Bacteria</taxon>
        <taxon>Bacillati</taxon>
        <taxon>Actinomycetota</taxon>
        <taxon>Actinomycetes</taxon>
        <taxon>Kitasatosporales</taxon>
        <taxon>Streptomycetaceae</taxon>
        <taxon>Streptomyces</taxon>
    </lineage>
</organism>
<dbReference type="SUPFAM" id="SSF47336">
    <property type="entry name" value="ACP-like"/>
    <property type="match status" value="1"/>
</dbReference>
<evidence type="ECO:0000259" key="1">
    <source>
        <dbReference type="PROSITE" id="PS50075"/>
    </source>
</evidence>
<dbReference type="Pfam" id="PF00550">
    <property type="entry name" value="PP-binding"/>
    <property type="match status" value="1"/>
</dbReference>
<dbReference type="EMBL" id="BAAASJ010000034">
    <property type="protein sequence ID" value="GAA2637947.1"/>
    <property type="molecule type" value="Genomic_DNA"/>
</dbReference>
<dbReference type="InterPro" id="IPR009081">
    <property type="entry name" value="PP-bd_ACP"/>
</dbReference>
<sequence length="87" mass="9756">MRYAQTIKEFVVGEFMPDVPAAELDAELDLLEYGVIDSLGLLKVIAWIENRYGIDTDRVDLRPESFRSVAAIDAFISHASPKRTEIG</sequence>
<name>A0ABN3QXN4_9ACTN</name>
<keyword evidence="3" id="KW-1185">Reference proteome</keyword>
<comment type="caution">
    <text evidence="2">The sequence shown here is derived from an EMBL/GenBank/DDBJ whole genome shotgun (WGS) entry which is preliminary data.</text>
</comment>
<proteinExistence type="predicted"/>
<dbReference type="PROSITE" id="PS50075">
    <property type="entry name" value="CARRIER"/>
    <property type="match status" value="1"/>
</dbReference>
<evidence type="ECO:0000313" key="3">
    <source>
        <dbReference type="Proteomes" id="UP001500151"/>
    </source>
</evidence>
<dbReference type="Proteomes" id="UP001500151">
    <property type="component" value="Unassembled WGS sequence"/>
</dbReference>
<dbReference type="RefSeq" id="WP_344391216.1">
    <property type="nucleotide sequence ID" value="NZ_BAAASJ010000034.1"/>
</dbReference>
<feature type="domain" description="Carrier" evidence="1">
    <location>
        <begin position="1"/>
        <end position="80"/>
    </location>
</feature>
<dbReference type="InterPro" id="IPR036736">
    <property type="entry name" value="ACP-like_sf"/>
</dbReference>
<reference evidence="2 3" key="1">
    <citation type="journal article" date="2019" name="Int. J. Syst. Evol. Microbiol.">
        <title>The Global Catalogue of Microorganisms (GCM) 10K type strain sequencing project: providing services to taxonomists for standard genome sequencing and annotation.</title>
        <authorList>
            <consortium name="The Broad Institute Genomics Platform"/>
            <consortium name="The Broad Institute Genome Sequencing Center for Infectious Disease"/>
            <person name="Wu L."/>
            <person name="Ma J."/>
        </authorList>
    </citation>
    <scope>NUCLEOTIDE SEQUENCE [LARGE SCALE GENOMIC DNA]</scope>
    <source>
        <strain evidence="2 3">JCM 4524</strain>
    </source>
</reference>
<accession>A0ABN3QXN4</accession>